<gene>
    <name evidence="1" type="ORF">HZH66_012679</name>
</gene>
<name>A0A834J9P9_VESVU</name>
<comment type="caution">
    <text evidence="1">The sequence shown here is derived from an EMBL/GenBank/DDBJ whole genome shotgun (WGS) entry which is preliminary data.</text>
</comment>
<evidence type="ECO:0000313" key="1">
    <source>
        <dbReference type="EMBL" id="KAF7384429.1"/>
    </source>
</evidence>
<dbReference type="Proteomes" id="UP000614350">
    <property type="component" value="Unassembled WGS sequence"/>
</dbReference>
<dbReference type="AlphaFoldDB" id="A0A834J9P9"/>
<dbReference type="EMBL" id="JACSEA010000016">
    <property type="protein sequence ID" value="KAF7384429.1"/>
    <property type="molecule type" value="Genomic_DNA"/>
</dbReference>
<reference evidence="1" key="1">
    <citation type="journal article" date="2020" name="G3 (Bethesda)">
        <title>High-Quality Assemblies for Three Invasive Social Wasps from the &lt;i&gt;Vespula&lt;/i&gt; Genus.</title>
        <authorList>
            <person name="Harrop T.W.R."/>
            <person name="Guhlin J."/>
            <person name="McLaughlin G.M."/>
            <person name="Permina E."/>
            <person name="Stockwell P."/>
            <person name="Gilligan J."/>
            <person name="Le Lec M.F."/>
            <person name="Gruber M.A.M."/>
            <person name="Quinn O."/>
            <person name="Lovegrove M."/>
            <person name="Duncan E.J."/>
            <person name="Remnant E.J."/>
            <person name="Van Eeckhoven J."/>
            <person name="Graham B."/>
            <person name="Knapp R.A."/>
            <person name="Langford K.W."/>
            <person name="Kronenberg Z."/>
            <person name="Press M.O."/>
            <person name="Eacker S.M."/>
            <person name="Wilson-Rankin E.E."/>
            <person name="Purcell J."/>
            <person name="Lester P.J."/>
            <person name="Dearden P.K."/>
        </authorList>
    </citation>
    <scope>NUCLEOTIDE SEQUENCE</scope>
    <source>
        <strain evidence="1">Marl-1</strain>
    </source>
</reference>
<keyword evidence="2" id="KW-1185">Reference proteome</keyword>
<organism evidence="1 2">
    <name type="scientific">Vespula vulgaris</name>
    <name type="common">Yellow jacket</name>
    <name type="synonym">Wasp</name>
    <dbReference type="NCBI Taxonomy" id="7454"/>
    <lineage>
        <taxon>Eukaryota</taxon>
        <taxon>Metazoa</taxon>
        <taxon>Ecdysozoa</taxon>
        <taxon>Arthropoda</taxon>
        <taxon>Hexapoda</taxon>
        <taxon>Insecta</taxon>
        <taxon>Pterygota</taxon>
        <taxon>Neoptera</taxon>
        <taxon>Endopterygota</taxon>
        <taxon>Hymenoptera</taxon>
        <taxon>Apocrita</taxon>
        <taxon>Aculeata</taxon>
        <taxon>Vespoidea</taxon>
        <taxon>Vespidae</taxon>
        <taxon>Vespinae</taxon>
        <taxon>Vespula</taxon>
    </lineage>
</organism>
<proteinExistence type="predicted"/>
<evidence type="ECO:0000313" key="2">
    <source>
        <dbReference type="Proteomes" id="UP000614350"/>
    </source>
</evidence>
<sequence>MLKLKSFVYEFSAYSNYANDPIEEKFYEPPIDADKLLDLMDSMDDKLIDDITLHDNFLFCLSPETPPVASLCISLSLTVIAIRILSLNFFSPGHHVFADRYINYTLVEELQKLKYHLRGMILTNRKNLLNHIKKQRIAARDHYNIVNIIIKILKFIHGIQ</sequence>
<protein>
    <submittedName>
        <fullName evidence="1">Uncharacterized protein</fullName>
    </submittedName>
</protein>
<accession>A0A834J9P9</accession>